<dbReference type="InterPro" id="IPR036179">
    <property type="entry name" value="Ig-like_dom_sf"/>
</dbReference>
<reference evidence="1" key="1">
    <citation type="submission" date="2019-08" db="EMBL/GenBank/DDBJ databases">
        <authorList>
            <person name="Kucharzyk K."/>
            <person name="Murdoch R.W."/>
            <person name="Higgins S."/>
            <person name="Loffler F."/>
        </authorList>
    </citation>
    <scope>NUCLEOTIDE SEQUENCE</scope>
</reference>
<gene>
    <name evidence="1" type="ORF">SDC9_66668</name>
</gene>
<evidence type="ECO:0008006" key="2">
    <source>
        <dbReference type="Google" id="ProtNLM"/>
    </source>
</evidence>
<dbReference type="SUPFAM" id="SSF48726">
    <property type="entry name" value="Immunoglobulin"/>
    <property type="match status" value="1"/>
</dbReference>
<protein>
    <recommendedName>
        <fullName evidence="2">Ig-like domain-containing protein</fullName>
    </recommendedName>
</protein>
<accession>A0A644XVX6</accession>
<dbReference type="InterPro" id="IPR013783">
    <property type="entry name" value="Ig-like_fold"/>
</dbReference>
<organism evidence="1">
    <name type="scientific">bioreactor metagenome</name>
    <dbReference type="NCBI Taxonomy" id="1076179"/>
    <lineage>
        <taxon>unclassified sequences</taxon>
        <taxon>metagenomes</taxon>
        <taxon>ecological metagenomes</taxon>
    </lineage>
</organism>
<dbReference type="Gene3D" id="2.60.40.4070">
    <property type="match status" value="1"/>
</dbReference>
<sequence>MKSLLAFLSIIILLFNICTNQSFGQLTIYSENFDGLATGLISQTTPTGGWLASSTAGQLTDGYFNSDGFTCYNSTYCVRNVWTIYNGGTSPMSAISGKSAGISGWDGNTLMGQFDYWVEAATTRWIKHSLSFTGYKDMNLAFKWKCLGESSGSTAIDYGSVHLSTNNGSTWTTINTGGNGNTGKYYGLTSAQNASLDLSTTYNNAASVLLAFKWTSNDNSNGSGPTFIIDNIVVTGCPLGGTVSPLSTSFTTSGSTTLTCSGVVSGASYQWQSAPAASGPWTDIAGATSASYTTPLLTTTTYYRCKVYAGTCDPSYQNSPAVVTITSGGCTPAFVLSQPADQAVCENSVALFEITASGTTPVSYQWQVSSDAGLTWNNVSSAQNAALTFLPSFSMSGNLYRCIVANACGADTSDFAFLTVYDAPGVFAGNDTLIEPGSVASLYADAFGGQYPYTYSWLPVSDLSNPDSSVTIASPVVTTSYTVFVTGANGCIGSDVVVVNVNSTADLIIPNVFTPNNDNINDQFEIVAEGVQQLKVTIFNRWGKQIVSFDGMTSSWDGKTSSGEMSADGTYFYIVEATDLEGKVSYYQGSVALFAN</sequence>
<dbReference type="NCBIfam" id="TIGR04131">
    <property type="entry name" value="Bac_Flav_CTERM"/>
    <property type="match status" value="1"/>
</dbReference>
<dbReference type="InterPro" id="IPR026341">
    <property type="entry name" value="T9SS_type_B"/>
</dbReference>
<dbReference type="Pfam" id="PF13585">
    <property type="entry name" value="CHU_C"/>
    <property type="match status" value="1"/>
</dbReference>
<dbReference type="Gene3D" id="2.60.120.260">
    <property type="entry name" value="Galactose-binding domain-like"/>
    <property type="match status" value="1"/>
</dbReference>
<comment type="caution">
    <text evidence="1">The sequence shown here is derived from an EMBL/GenBank/DDBJ whole genome shotgun (WGS) entry which is preliminary data.</text>
</comment>
<name>A0A644XVX6_9ZZZZ</name>
<dbReference type="Gene3D" id="2.60.40.10">
    <property type="entry name" value="Immunoglobulins"/>
    <property type="match status" value="1"/>
</dbReference>
<dbReference type="Gene3D" id="2.60.40.2700">
    <property type="match status" value="1"/>
</dbReference>
<dbReference type="EMBL" id="VSSQ01003340">
    <property type="protein sequence ID" value="MPM20239.1"/>
    <property type="molecule type" value="Genomic_DNA"/>
</dbReference>
<evidence type="ECO:0000313" key="1">
    <source>
        <dbReference type="EMBL" id="MPM20239.1"/>
    </source>
</evidence>
<dbReference type="AlphaFoldDB" id="A0A644XVX6"/>
<proteinExistence type="predicted"/>